<dbReference type="EMBL" id="CP019445">
    <property type="protein sequence ID" value="APZ07130.1"/>
    <property type="molecule type" value="Genomic_DNA"/>
</dbReference>
<organism evidence="8 9">
    <name type="scientific">Kosakonia cowanii JCM 10956 = DSM 18146</name>
    <dbReference type="NCBI Taxonomy" id="1300165"/>
    <lineage>
        <taxon>Bacteria</taxon>
        <taxon>Pseudomonadati</taxon>
        <taxon>Pseudomonadota</taxon>
        <taxon>Gammaproteobacteria</taxon>
        <taxon>Enterobacterales</taxon>
        <taxon>Enterobacteriaceae</taxon>
        <taxon>Kosakonia</taxon>
    </lineage>
</organism>
<dbReference type="GO" id="GO:0016655">
    <property type="term" value="F:oxidoreductase activity, acting on NAD(P)H, quinone or similar compound as acceptor"/>
    <property type="evidence" value="ECO:0007669"/>
    <property type="project" value="InterPro"/>
</dbReference>
<comment type="function">
    <text evidence="6">Quinone reductase that provides resistance to thiol-specific stress caused by electrophilic quinones.</text>
</comment>
<protein>
    <recommendedName>
        <fullName evidence="6">FMN dependent NADH:quinone oxidoreductase</fullName>
        <ecNumber evidence="6">1.6.5.-</ecNumber>
    </recommendedName>
    <alternativeName>
        <fullName evidence="6">Azo-dye reductase</fullName>
    </alternativeName>
    <alternativeName>
        <fullName evidence="6">FMN-dependent NADH-azo compound oxidoreductase</fullName>
    </alternativeName>
    <alternativeName>
        <fullName evidence="6">FMN-dependent NADH-azoreductase</fullName>
        <ecNumber evidence="6">1.7.1.17</ecNumber>
    </alternativeName>
</protein>
<evidence type="ECO:0000256" key="1">
    <source>
        <dbReference type="ARBA" id="ARBA00022630"/>
    </source>
</evidence>
<dbReference type="PANTHER" id="PTHR43741">
    <property type="entry name" value="FMN-DEPENDENT NADH-AZOREDUCTASE 1"/>
    <property type="match status" value="1"/>
</dbReference>
<dbReference type="EC" id="1.6.5.-" evidence="6"/>
<dbReference type="GO" id="GO:0009055">
    <property type="term" value="F:electron transfer activity"/>
    <property type="evidence" value="ECO:0007669"/>
    <property type="project" value="UniProtKB-UniRule"/>
</dbReference>
<dbReference type="GO" id="GO:0016652">
    <property type="term" value="F:oxidoreductase activity, acting on NAD(P)H as acceptor"/>
    <property type="evidence" value="ECO:0007669"/>
    <property type="project" value="UniProtKB-UniRule"/>
</dbReference>
<feature type="domain" description="Flavodoxin-like fold" evidence="7">
    <location>
        <begin position="1"/>
        <end position="199"/>
    </location>
</feature>
<keyword evidence="2 6" id="KW-0288">FMN</keyword>
<keyword evidence="9" id="KW-1185">Reference proteome</keyword>
<dbReference type="Proteomes" id="UP000187148">
    <property type="component" value="Chromosome"/>
</dbReference>
<evidence type="ECO:0000256" key="3">
    <source>
        <dbReference type="ARBA" id="ARBA00023002"/>
    </source>
</evidence>
<evidence type="ECO:0000313" key="9">
    <source>
        <dbReference type="Proteomes" id="UP000187148"/>
    </source>
</evidence>
<dbReference type="AlphaFoldDB" id="A0A807LM69"/>
<dbReference type="InterPro" id="IPR023048">
    <property type="entry name" value="NADH:quinone_OxRdtase_FMN_depd"/>
</dbReference>
<evidence type="ECO:0000256" key="5">
    <source>
        <dbReference type="ARBA" id="ARBA00048542"/>
    </source>
</evidence>
<dbReference type="RefSeq" id="WP_076770106.1">
    <property type="nucleotide sequence ID" value="NZ_CP019445.1"/>
</dbReference>
<dbReference type="SUPFAM" id="SSF52218">
    <property type="entry name" value="Flavoproteins"/>
    <property type="match status" value="1"/>
</dbReference>
<evidence type="ECO:0000256" key="2">
    <source>
        <dbReference type="ARBA" id="ARBA00022643"/>
    </source>
</evidence>
<keyword evidence="1 6" id="KW-0285">Flavoprotein</keyword>
<dbReference type="KEGG" id="kco:BWI95_19820"/>
<gene>
    <name evidence="6" type="primary">azoR</name>
    <name evidence="8" type="ORF">BWI95_19820</name>
</gene>
<comment type="function">
    <text evidence="6">Also exhibits azoreductase activity. Catalyzes the reductive cleavage of the azo bond in aromatic azo compounds to the corresponding amines.</text>
</comment>
<feature type="binding site" evidence="6">
    <location>
        <begin position="15"/>
        <end position="17"/>
    </location>
    <ligand>
        <name>FMN</name>
        <dbReference type="ChEBI" id="CHEBI:58210"/>
    </ligand>
</feature>
<comment type="catalytic activity">
    <reaction evidence="6">
        <text>2 a quinone + NADH + H(+) = 2 a 1,4-benzosemiquinone + NAD(+)</text>
        <dbReference type="Rhea" id="RHEA:65952"/>
        <dbReference type="ChEBI" id="CHEBI:15378"/>
        <dbReference type="ChEBI" id="CHEBI:57540"/>
        <dbReference type="ChEBI" id="CHEBI:57945"/>
        <dbReference type="ChEBI" id="CHEBI:132124"/>
        <dbReference type="ChEBI" id="CHEBI:134225"/>
    </reaction>
</comment>
<dbReference type="Gene3D" id="3.40.50.360">
    <property type="match status" value="1"/>
</dbReference>
<name>A0A807LM69_9ENTR</name>
<feature type="binding site" evidence="6">
    <location>
        <position position="9"/>
    </location>
    <ligand>
        <name>FMN</name>
        <dbReference type="ChEBI" id="CHEBI:58210"/>
    </ligand>
</feature>
<keyword evidence="3 6" id="KW-0560">Oxidoreductase</keyword>
<dbReference type="InterPro" id="IPR003680">
    <property type="entry name" value="Flavodoxin_fold"/>
</dbReference>
<keyword evidence="4 6" id="KW-0520">NAD</keyword>
<comment type="cofactor">
    <cofactor evidence="6">
        <name>FMN</name>
        <dbReference type="ChEBI" id="CHEBI:58210"/>
    </cofactor>
    <text evidence="6">Binds 1 FMN per subunit.</text>
</comment>
<evidence type="ECO:0000256" key="6">
    <source>
        <dbReference type="HAMAP-Rule" id="MF_01216"/>
    </source>
</evidence>
<feature type="binding site" evidence="6">
    <location>
        <begin position="96"/>
        <end position="99"/>
    </location>
    <ligand>
        <name>FMN</name>
        <dbReference type="ChEBI" id="CHEBI:58210"/>
    </ligand>
</feature>
<sequence>MNILHIDSSFNHAHSVSRLLSREIVDRLMQSGRYDEVVYRDVVDDEISHLTAPIAAGFRPVAEPDLAADVAVEHRLSEVLVAEFLASDVIVIGAPMYNFSIPSQLKAWLDRLAQPGKTFSYTAQGPVGLAGDKRVIIASSRGGFYHDTPLAEMDFQERYLNAFFGFLGITNVAFVRAEGISKGDAVKEREIQRAIASVADVINL</sequence>
<reference evidence="8 9" key="1">
    <citation type="submission" date="2017-01" db="EMBL/GenBank/DDBJ databases">
        <authorList>
            <person name="Cao J.-M."/>
        </authorList>
    </citation>
    <scope>NUCLEOTIDE SEQUENCE [LARGE SCALE GENOMIC DNA]</scope>
    <source>
        <strain evidence="8 9">888-76</strain>
    </source>
</reference>
<evidence type="ECO:0000259" key="7">
    <source>
        <dbReference type="Pfam" id="PF02525"/>
    </source>
</evidence>
<evidence type="ECO:0000313" key="8">
    <source>
        <dbReference type="EMBL" id="APZ07130.1"/>
    </source>
</evidence>
<evidence type="ECO:0000256" key="4">
    <source>
        <dbReference type="ARBA" id="ARBA00023027"/>
    </source>
</evidence>
<dbReference type="InterPro" id="IPR050104">
    <property type="entry name" value="FMN-dep_NADH:Q_OxRdtase_AzoR1"/>
</dbReference>
<accession>A0A807LM69</accession>
<comment type="catalytic activity">
    <reaction evidence="5">
        <text>N,N-dimethyl-1,4-phenylenediamine + anthranilate + 2 NAD(+) = 2-(4-dimethylaminophenyl)diazenylbenzoate + 2 NADH + 2 H(+)</text>
        <dbReference type="Rhea" id="RHEA:55872"/>
        <dbReference type="ChEBI" id="CHEBI:15378"/>
        <dbReference type="ChEBI" id="CHEBI:15783"/>
        <dbReference type="ChEBI" id="CHEBI:16567"/>
        <dbReference type="ChEBI" id="CHEBI:57540"/>
        <dbReference type="ChEBI" id="CHEBI:57945"/>
        <dbReference type="ChEBI" id="CHEBI:71579"/>
        <dbReference type="EC" id="1.7.1.17"/>
    </reaction>
    <physiologicalReaction direction="right-to-left" evidence="5">
        <dbReference type="Rhea" id="RHEA:55874"/>
    </physiologicalReaction>
</comment>
<dbReference type="HAMAP" id="MF_01216">
    <property type="entry name" value="Azoreductase_type1"/>
    <property type="match status" value="1"/>
</dbReference>
<dbReference type="GO" id="GO:0010181">
    <property type="term" value="F:FMN binding"/>
    <property type="evidence" value="ECO:0007669"/>
    <property type="project" value="UniProtKB-UniRule"/>
</dbReference>
<proteinExistence type="inferred from homology"/>
<dbReference type="EC" id="1.7.1.17" evidence="6"/>
<comment type="similarity">
    <text evidence="6">Belongs to the azoreductase type 1 family.</text>
</comment>
<feature type="binding site" evidence="6">
    <location>
        <begin position="140"/>
        <end position="143"/>
    </location>
    <ligand>
        <name>FMN</name>
        <dbReference type="ChEBI" id="CHEBI:58210"/>
    </ligand>
</feature>
<dbReference type="InterPro" id="IPR029039">
    <property type="entry name" value="Flavoprotein-like_sf"/>
</dbReference>
<dbReference type="Pfam" id="PF02525">
    <property type="entry name" value="Flavodoxin_2"/>
    <property type="match status" value="1"/>
</dbReference>
<dbReference type="PANTHER" id="PTHR43741:SF4">
    <property type="entry name" value="FMN-DEPENDENT NADH:QUINONE OXIDOREDUCTASE"/>
    <property type="match status" value="1"/>
</dbReference>
<comment type="subunit">
    <text evidence="6">Homodimer.</text>
</comment>